<dbReference type="RefSeq" id="WP_120401196.1">
    <property type="nucleotide sequence ID" value="NZ_RAXV01000002.1"/>
</dbReference>
<keyword evidence="1" id="KW-0472">Membrane</keyword>
<evidence type="ECO:0008006" key="4">
    <source>
        <dbReference type="Google" id="ProtNLM"/>
    </source>
</evidence>
<evidence type="ECO:0000313" key="3">
    <source>
        <dbReference type="Proteomes" id="UP000282388"/>
    </source>
</evidence>
<dbReference type="EMBL" id="RAXV01000002">
    <property type="protein sequence ID" value="RKG33990.1"/>
    <property type="molecule type" value="Genomic_DNA"/>
</dbReference>
<feature type="transmembrane region" description="Helical" evidence="1">
    <location>
        <begin position="12"/>
        <end position="33"/>
    </location>
</feature>
<gene>
    <name evidence="2" type="ORF">D7V32_01685</name>
</gene>
<organism evidence="2 3">
    <name type="scientific">Acinetobacter tianfuensis</name>
    <dbReference type="NCBI Taxonomy" id="2419603"/>
    <lineage>
        <taxon>Bacteria</taxon>
        <taxon>Pseudomonadati</taxon>
        <taxon>Pseudomonadota</taxon>
        <taxon>Gammaproteobacteria</taxon>
        <taxon>Moraxellales</taxon>
        <taxon>Moraxellaceae</taxon>
        <taxon>Acinetobacter</taxon>
    </lineage>
</organism>
<dbReference type="Proteomes" id="UP000282388">
    <property type="component" value="Unassembled WGS sequence"/>
</dbReference>
<keyword evidence="1" id="KW-0812">Transmembrane</keyword>
<evidence type="ECO:0000313" key="2">
    <source>
        <dbReference type="EMBL" id="RKG33990.1"/>
    </source>
</evidence>
<feature type="transmembrane region" description="Helical" evidence="1">
    <location>
        <begin position="54"/>
        <end position="70"/>
    </location>
</feature>
<keyword evidence="3" id="KW-1185">Reference proteome</keyword>
<protein>
    <recommendedName>
        <fullName evidence="4">Integral membrane protein</fullName>
    </recommendedName>
</protein>
<dbReference type="OrthoDB" id="345818at2"/>
<proteinExistence type="predicted"/>
<dbReference type="AlphaFoldDB" id="A0A3A8ETF8"/>
<comment type="caution">
    <text evidence="2">The sequence shown here is derived from an EMBL/GenBank/DDBJ whole genome shotgun (WGS) entry which is preliminary data.</text>
</comment>
<feature type="transmembrane region" description="Helical" evidence="1">
    <location>
        <begin position="76"/>
        <end position="102"/>
    </location>
</feature>
<keyword evidence="1" id="KW-1133">Transmembrane helix</keyword>
<evidence type="ECO:0000256" key="1">
    <source>
        <dbReference type="SAM" id="Phobius"/>
    </source>
</evidence>
<accession>A0A3A8ETF8</accession>
<reference evidence="2 3" key="1">
    <citation type="submission" date="2018-09" db="EMBL/GenBank/DDBJ databases">
        <title>The draft genome of Acinetobacter spp. strains.</title>
        <authorList>
            <person name="Qin J."/>
            <person name="Feng Y."/>
            <person name="Zong Z."/>
        </authorList>
    </citation>
    <scope>NUCLEOTIDE SEQUENCE [LARGE SCALE GENOMIC DNA]</scope>
    <source>
        <strain evidence="2 3">WCHAc060012</strain>
    </source>
</reference>
<name>A0A3A8ETF8_9GAMM</name>
<feature type="transmembrane region" description="Helical" evidence="1">
    <location>
        <begin position="123"/>
        <end position="149"/>
    </location>
</feature>
<sequence length="154" mass="17609">MEYVITDASVKSAIVFSGIFLWVGMLTGVWKYWQIRHSEQARAHYYVDIAHRSSLLYAPASLILAVLAYFSAWPEWLNLICVWLNLVFFTFSILSYVLHGLLQDTTNQFKTPHRLGKRHTLPNGLMTMAMFLLIVSELGASAVLLAGVIQRFWL</sequence>